<dbReference type="GO" id="GO:0004674">
    <property type="term" value="F:protein serine/threonine kinase activity"/>
    <property type="evidence" value="ECO:0007669"/>
    <property type="project" value="TreeGrafter"/>
</dbReference>
<evidence type="ECO:0000256" key="2">
    <source>
        <dbReference type="ARBA" id="ARBA00022679"/>
    </source>
</evidence>
<name>A0A1Y6D2Q6_9GAMM</name>
<sequence>MASIIEVLERLGVASRQRIAEELGVSQPTFSRLFQAHSDQLVQLGRGRSVRYTLRKPLSRVKSPIPVWRVSPGGLVRPFGELEPVVHSKFLFDSQLFDDLPWFLWDMRPQGFMGRAFARRETGLGLPQNLLNWSSEDILVALTWRGEDCPGDLIAGHESLERYLSGRLVAPRVSRADYPELANAALEGGEAGSSAGGEQPKFAVTLAPDGENAIVKFSPPVHESAAARRWGDLLVCEHIALTVMRDHGQEVAPTMLIEGGGRIMLESARFDRTPEGRRAMLSGTAIDMQFAGVGEDWAKLGEALLKAHVIPTDVAETLGLWSAFGRLIGNSDMHLGNVSFLTEDYRQFTLAPAYDMLPMRWAPSTNGEIVERELDIPVRFLVPCAFGLAADMAEDFWTRVRSCEWLEGRWSGIAETASMAVAQAREKMRLLRG</sequence>
<dbReference type="AlphaFoldDB" id="A0A1Y6D2Q6"/>
<dbReference type="InterPro" id="IPR052028">
    <property type="entry name" value="HipA_Ser/Thr_kinase"/>
</dbReference>
<dbReference type="OrthoDB" id="8555656at2"/>
<evidence type="ECO:0000256" key="3">
    <source>
        <dbReference type="ARBA" id="ARBA00022777"/>
    </source>
</evidence>
<dbReference type="Pfam" id="PF07804">
    <property type="entry name" value="HipA_C"/>
    <property type="match status" value="1"/>
</dbReference>
<dbReference type="InterPro" id="IPR012893">
    <property type="entry name" value="HipA-like_C"/>
</dbReference>
<accession>A0A1Y6D2Q6</accession>
<keyword evidence="2" id="KW-0808">Transferase</keyword>
<dbReference type="Proteomes" id="UP000192923">
    <property type="component" value="Unassembled WGS sequence"/>
</dbReference>
<protein>
    <submittedName>
        <fullName evidence="5">HipA-like N-terminal domain-containing protein</fullName>
    </submittedName>
</protein>
<dbReference type="NCBIfam" id="NF007297">
    <property type="entry name" value="PRK09775.1"/>
    <property type="match status" value="1"/>
</dbReference>
<dbReference type="PANTHER" id="PTHR37419">
    <property type="entry name" value="SERINE/THREONINE-PROTEIN KINASE TOXIN HIPA"/>
    <property type="match status" value="1"/>
</dbReference>
<evidence type="ECO:0000313" key="5">
    <source>
        <dbReference type="EMBL" id="SMF94654.1"/>
    </source>
</evidence>
<comment type="similarity">
    <text evidence="1">Belongs to the HipA Ser/Thr kinase family.</text>
</comment>
<reference evidence="5 6" key="1">
    <citation type="submission" date="2016-12" db="EMBL/GenBank/DDBJ databases">
        <authorList>
            <person name="Song W.-J."/>
            <person name="Kurnit D.M."/>
        </authorList>
    </citation>
    <scope>NUCLEOTIDE SEQUENCE [LARGE SCALE GENOMIC DNA]</scope>
    <source>
        <strain evidence="5 6">175</strain>
    </source>
</reference>
<evidence type="ECO:0000313" key="6">
    <source>
        <dbReference type="Proteomes" id="UP000192923"/>
    </source>
</evidence>
<keyword evidence="3" id="KW-0418">Kinase</keyword>
<feature type="domain" description="HipA-like C-terminal" evidence="4">
    <location>
        <begin position="193"/>
        <end position="362"/>
    </location>
</feature>
<dbReference type="EMBL" id="FXAM01000001">
    <property type="protein sequence ID" value="SMF94654.1"/>
    <property type="molecule type" value="Genomic_DNA"/>
</dbReference>
<evidence type="ECO:0000256" key="1">
    <source>
        <dbReference type="ARBA" id="ARBA00010164"/>
    </source>
</evidence>
<dbReference type="RefSeq" id="WP_085212223.1">
    <property type="nucleotide sequence ID" value="NZ_FXAM01000001.1"/>
</dbReference>
<organism evidence="5 6">
    <name type="scientific">Methylomagnum ishizawai</name>
    <dbReference type="NCBI Taxonomy" id="1760988"/>
    <lineage>
        <taxon>Bacteria</taxon>
        <taxon>Pseudomonadati</taxon>
        <taxon>Pseudomonadota</taxon>
        <taxon>Gammaproteobacteria</taxon>
        <taxon>Methylococcales</taxon>
        <taxon>Methylococcaceae</taxon>
        <taxon>Methylomagnum</taxon>
    </lineage>
</organism>
<gene>
    <name evidence="5" type="ORF">SAMN02949497_1979</name>
</gene>
<evidence type="ECO:0000259" key="4">
    <source>
        <dbReference type="Pfam" id="PF07804"/>
    </source>
</evidence>
<dbReference type="GO" id="GO:0005829">
    <property type="term" value="C:cytosol"/>
    <property type="evidence" value="ECO:0007669"/>
    <property type="project" value="TreeGrafter"/>
</dbReference>
<dbReference type="PANTHER" id="PTHR37419:SF8">
    <property type="entry name" value="TOXIN YJJJ"/>
    <property type="match status" value="1"/>
</dbReference>
<dbReference type="STRING" id="1760988.SAMN02949497_1979"/>
<keyword evidence="6" id="KW-1185">Reference proteome</keyword>
<proteinExistence type="inferred from homology"/>